<dbReference type="InterPro" id="IPR010921">
    <property type="entry name" value="Trp_repressor/repl_initiator"/>
</dbReference>
<proteinExistence type="predicted"/>
<feature type="region of interest" description="Disordered" evidence="1">
    <location>
        <begin position="90"/>
        <end position="118"/>
    </location>
</feature>
<keyword evidence="3" id="KW-1185">Reference proteome</keyword>
<evidence type="ECO:0000256" key="1">
    <source>
        <dbReference type="SAM" id="MobiDB-lite"/>
    </source>
</evidence>
<dbReference type="Pfam" id="PF01527">
    <property type="entry name" value="HTH_Tnp_1"/>
    <property type="match status" value="1"/>
</dbReference>
<dbReference type="SUPFAM" id="SSF48295">
    <property type="entry name" value="TrpR-like"/>
    <property type="match status" value="1"/>
</dbReference>
<protein>
    <submittedName>
        <fullName evidence="2">Transposase</fullName>
    </submittedName>
</protein>
<dbReference type="RefSeq" id="WP_311620801.1">
    <property type="nucleotide sequence ID" value="NZ_JAVREV010000021.1"/>
</dbReference>
<dbReference type="Proteomes" id="UP001183615">
    <property type="component" value="Unassembled WGS sequence"/>
</dbReference>
<organism evidence="2 3">
    <name type="scientific">Streptomyces johnsoniae</name>
    <dbReference type="NCBI Taxonomy" id="3075532"/>
    <lineage>
        <taxon>Bacteria</taxon>
        <taxon>Bacillati</taxon>
        <taxon>Actinomycetota</taxon>
        <taxon>Actinomycetes</taxon>
        <taxon>Kitasatosporales</taxon>
        <taxon>Streptomycetaceae</taxon>
        <taxon>Streptomyces</taxon>
    </lineage>
</organism>
<dbReference type="EMBL" id="JAVREV010000021">
    <property type="protein sequence ID" value="MDT0446648.1"/>
    <property type="molecule type" value="Genomic_DNA"/>
</dbReference>
<gene>
    <name evidence="2" type="ORF">RM779_29230</name>
</gene>
<evidence type="ECO:0000313" key="2">
    <source>
        <dbReference type="EMBL" id="MDT0446648.1"/>
    </source>
</evidence>
<sequence length="118" mass="13028">MGRPPALPVEDKVWIVLQVLAGSMSAAEAARRNSVSGQTISTWKRQFVEGGTAALAGDRHDPLRHVQQLTREVRQLKIALGEAHVEIRKLRRSPAHRRTGRAARTAARHARRGSNASR</sequence>
<dbReference type="InterPro" id="IPR002514">
    <property type="entry name" value="Transposase_8"/>
</dbReference>
<name>A0ABU2SCE0_9ACTN</name>
<accession>A0ABU2SCE0</accession>
<feature type="compositionally biased region" description="Basic residues" evidence="1">
    <location>
        <begin position="90"/>
        <end position="112"/>
    </location>
</feature>
<comment type="caution">
    <text evidence="2">The sequence shown here is derived from an EMBL/GenBank/DDBJ whole genome shotgun (WGS) entry which is preliminary data.</text>
</comment>
<evidence type="ECO:0000313" key="3">
    <source>
        <dbReference type="Proteomes" id="UP001183615"/>
    </source>
</evidence>
<reference evidence="3" key="1">
    <citation type="submission" date="2023-07" db="EMBL/GenBank/DDBJ databases">
        <title>30 novel species of actinomycetes from the DSMZ collection.</title>
        <authorList>
            <person name="Nouioui I."/>
        </authorList>
    </citation>
    <scope>NUCLEOTIDE SEQUENCE [LARGE SCALE GENOMIC DNA]</scope>
    <source>
        <strain evidence="3">DSM 41886</strain>
    </source>
</reference>
<dbReference type="Gene3D" id="1.10.10.10">
    <property type="entry name" value="Winged helix-like DNA-binding domain superfamily/Winged helix DNA-binding domain"/>
    <property type="match status" value="1"/>
</dbReference>
<dbReference type="InterPro" id="IPR036388">
    <property type="entry name" value="WH-like_DNA-bd_sf"/>
</dbReference>